<keyword evidence="3" id="KW-0408">Iron</keyword>
<keyword evidence="1" id="KW-0479">Metal-binding</keyword>
<keyword evidence="6" id="KW-1185">Reference proteome</keyword>
<protein>
    <submittedName>
        <fullName evidence="5">Uncharacterized protein</fullName>
    </submittedName>
</protein>
<evidence type="ECO:0000256" key="4">
    <source>
        <dbReference type="ARBA" id="ARBA00023014"/>
    </source>
</evidence>
<dbReference type="GO" id="GO:0046872">
    <property type="term" value="F:metal ion binding"/>
    <property type="evidence" value="ECO:0007669"/>
    <property type="project" value="UniProtKB-KW"/>
</dbReference>
<dbReference type="PANTHER" id="PTHR43498">
    <property type="entry name" value="FERREDOXIN:COB-COM HETERODISULFIDE REDUCTASE SUBUNIT A"/>
    <property type="match status" value="1"/>
</dbReference>
<accession>A0A1Z3HKL7</accession>
<dbReference type="GO" id="GO:0016491">
    <property type="term" value="F:oxidoreductase activity"/>
    <property type="evidence" value="ECO:0007669"/>
    <property type="project" value="UniProtKB-KW"/>
</dbReference>
<keyword evidence="4" id="KW-0411">Iron-sulfur</keyword>
<dbReference type="AlphaFoldDB" id="A0A1Z3HKL7"/>
<name>A0A1Z3HKL7_9CYAN</name>
<dbReference type="Proteomes" id="UP000191901">
    <property type="component" value="Chromosome"/>
</dbReference>
<evidence type="ECO:0000313" key="6">
    <source>
        <dbReference type="Proteomes" id="UP000191901"/>
    </source>
</evidence>
<dbReference type="PANTHER" id="PTHR43498:SF1">
    <property type="entry name" value="COB--COM HETERODISULFIDE REDUCTASE IRON-SULFUR SUBUNIT A"/>
    <property type="match status" value="1"/>
</dbReference>
<evidence type="ECO:0000256" key="2">
    <source>
        <dbReference type="ARBA" id="ARBA00023002"/>
    </source>
</evidence>
<dbReference type="InterPro" id="IPR039650">
    <property type="entry name" value="HdrA-like"/>
</dbReference>
<sequence length="323" mass="35082">MRLGRRYGLAPDAFPQRGNRLGGGSYALQLYHRESRRLIGLTTLREQAILPQLQGQVAPLPVDAAGQVTAIAVGNYAPTITTILRHPGRCSLRACAGEVVGRERPLPFPMVPWCRPAVDGLLVCEKNISVSHIANGATRLQPVVLGIGQAAGMAAALCVEQGCQPRDLSVRSLQEALIGDPWAPAAVIPLLDGPKPGSDAWRQGQRRYLEEPEQYPRSGESAIAWGEPYRATVTESGGMTVMVGRLRRQQVQSYALTNITVGTEHALDLAEIPLVTLRADINHRLAQLREGDLIRVWGHLNRAGPWLRLQGLAVAAYQKSVTE</sequence>
<gene>
    <name evidence="5" type="ORF">XM38_015770</name>
</gene>
<dbReference type="KEGG" id="hhg:XM38_015770"/>
<keyword evidence="2" id="KW-0560">Oxidoreductase</keyword>
<organism evidence="5 6">
    <name type="scientific">Halomicronema hongdechloris C2206</name>
    <dbReference type="NCBI Taxonomy" id="1641165"/>
    <lineage>
        <taxon>Bacteria</taxon>
        <taxon>Bacillati</taxon>
        <taxon>Cyanobacteriota</taxon>
        <taxon>Cyanophyceae</taxon>
        <taxon>Nodosilineales</taxon>
        <taxon>Nodosilineaceae</taxon>
        <taxon>Halomicronema</taxon>
    </lineage>
</organism>
<evidence type="ECO:0000313" key="5">
    <source>
        <dbReference type="EMBL" id="ASC70637.1"/>
    </source>
</evidence>
<dbReference type="Pfam" id="PF12831">
    <property type="entry name" value="FAD_oxidored"/>
    <property type="match status" value="1"/>
</dbReference>
<reference evidence="5 6" key="1">
    <citation type="journal article" date="2016" name="Biochim. Biophys. Acta">
        <title>Characterization of red-shifted phycobilisomes isolated from the chlorophyll f-containing cyanobacterium Halomicronema hongdechloris.</title>
        <authorList>
            <person name="Li Y."/>
            <person name="Lin Y."/>
            <person name="Garvey C.J."/>
            <person name="Birch D."/>
            <person name="Corkery R.W."/>
            <person name="Loughlin P.C."/>
            <person name="Scheer H."/>
            <person name="Willows R.D."/>
            <person name="Chen M."/>
        </authorList>
    </citation>
    <scope>NUCLEOTIDE SEQUENCE [LARGE SCALE GENOMIC DNA]</scope>
    <source>
        <strain evidence="5 6">C2206</strain>
    </source>
</reference>
<evidence type="ECO:0000256" key="1">
    <source>
        <dbReference type="ARBA" id="ARBA00022723"/>
    </source>
</evidence>
<dbReference type="EMBL" id="CP021983">
    <property type="protein sequence ID" value="ASC70637.1"/>
    <property type="molecule type" value="Genomic_DNA"/>
</dbReference>
<evidence type="ECO:0000256" key="3">
    <source>
        <dbReference type="ARBA" id="ARBA00023004"/>
    </source>
</evidence>
<proteinExistence type="predicted"/>
<dbReference type="GO" id="GO:0051536">
    <property type="term" value="F:iron-sulfur cluster binding"/>
    <property type="evidence" value="ECO:0007669"/>
    <property type="project" value="UniProtKB-KW"/>
</dbReference>